<dbReference type="PROSITE" id="PS50931">
    <property type="entry name" value="HTH_LYSR"/>
    <property type="match status" value="1"/>
</dbReference>
<dbReference type="PANTHER" id="PTHR30346:SF29">
    <property type="entry name" value="LYSR SUBSTRATE-BINDING"/>
    <property type="match status" value="1"/>
</dbReference>
<evidence type="ECO:0000259" key="5">
    <source>
        <dbReference type="PROSITE" id="PS50931"/>
    </source>
</evidence>
<evidence type="ECO:0000256" key="1">
    <source>
        <dbReference type="ARBA" id="ARBA00009437"/>
    </source>
</evidence>
<comment type="similarity">
    <text evidence="1">Belongs to the LysR transcriptional regulatory family.</text>
</comment>
<dbReference type="RefSeq" id="WP_121166909.1">
    <property type="nucleotide sequence ID" value="NZ_RAPE01000002.1"/>
</dbReference>
<dbReference type="GO" id="GO:0003677">
    <property type="term" value="F:DNA binding"/>
    <property type="evidence" value="ECO:0007669"/>
    <property type="project" value="UniProtKB-KW"/>
</dbReference>
<dbReference type="CDD" id="cd05466">
    <property type="entry name" value="PBP2_LTTR_substrate"/>
    <property type="match status" value="1"/>
</dbReference>
<dbReference type="Proteomes" id="UP000281128">
    <property type="component" value="Unassembled WGS sequence"/>
</dbReference>
<organism evidence="6 7">
    <name type="scientific">Roseovarius spongiae</name>
    <dbReference type="NCBI Taxonomy" id="2320272"/>
    <lineage>
        <taxon>Bacteria</taxon>
        <taxon>Pseudomonadati</taxon>
        <taxon>Pseudomonadota</taxon>
        <taxon>Alphaproteobacteria</taxon>
        <taxon>Rhodobacterales</taxon>
        <taxon>Roseobacteraceae</taxon>
        <taxon>Roseovarius</taxon>
    </lineage>
</organism>
<comment type="caution">
    <text evidence="6">The sequence shown here is derived from an EMBL/GenBank/DDBJ whole genome shotgun (WGS) entry which is preliminary data.</text>
</comment>
<dbReference type="AlphaFoldDB" id="A0A3A8AX99"/>
<dbReference type="InterPro" id="IPR036390">
    <property type="entry name" value="WH_DNA-bd_sf"/>
</dbReference>
<evidence type="ECO:0000256" key="2">
    <source>
        <dbReference type="ARBA" id="ARBA00023015"/>
    </source>
</evidence>
<keyword evidence="2" id="KW-0805">Transcription regulation</keyword>
<evidence type="ECO:0000313" key="6">
    <source>
        <dbReference type="EMBL" id="RKF15440.1"/>
    </source>
</evidence>
<feature type="domain" description="HTH lysR-type" evidence="5">
    <location>
        <begin position="6"/>
        <end position="63"/>
    </location>
</feature>
<dbReference type="InterPro" id="IPR000847">
    <property type="entry name" value="LysR_HTH_N"/>
</dbReference>
<dbReference type="Gene3D" id="1.10.10.10">
    <property type="entry name" value="Winged helix-like DNA-binding domain superfamily/Winged helix DNA-binding domain"/>
    <property type="match status" value="1"/>
</dbReference>
<dbReference type="GO" id="GO:0032993">
    <property type="term" value="C:protein-DNA complex"/>
    <property type="evidence" value="ECO:0007669"/>
    <property type="project" value="TreeGrafter"/>
</dbReference>
<dbReference type="EMBL" id="RAPE01000002">
    <property type="protein sequence ID" value="RKF15440.1"/>
    <property type="molecule type" value="Genomic_DNA"/>
</dbReference>
<gene>
    <name evidence="6" type="ORF">D6850_09680</name>
</gene>
<keyword evidence="7" id="KW-1185">Reference proteome</keyword>
<dbReference type="InterPro" id="IPR036388">
    <property type="entry name" value="WH-like_DNA-bd_sf"/>
</dbReference>
<dbReference type="Pfam" id="PF00126">
    <property type="entry name" value="HTH_1"/>
    <property type="match status" value="1"/>
</dbReference>
<proteinExistence type="inferred from homology"/>
<protein>
    <submittedName>
        <fullName evidence="6">LysR family transcriptional regulator</fullName>
    </submittedName>
</protein>
<evidence type="ECO:0000256" key="4">
    <source>
        <dbReference type="ARBA" id="ARBA00023163"/>
    </source>
</evidence>
<dbReference type="Gene3D" id="3.40.190.10">
    <property type="entry name" value="Periplasmic binding protein-like II"/>
    <property type="match status" value="2"/>
</dbReference>
<accession>A0A3A8AX99</accession>
<keyword evidence="4" id="KW-0804">Transcription</keyword>
<reference evidence="6 7" key="1">
    <citation type="submission" date="2018-09" db="EMBL/GenBank/DDBJ databases">
        <title>Roseovarius spongiae sp. nov., isolated from a marine sponge.</title>
        <authorList>
            <person name="Zhuang L."/>
            <person name="Luo L."/>
        </authorList>
    </citation>
    <scope>NUCLEOTIDE SEQUENCE [LARGE SCALE GENOMIC DNA]</scope>
    <source>
        <strain evidence="6 7">HN-E21</strain>
    </source>
</reference>
<dbReference type="PANTHER" id="PTHR30346">
    <property type="entry name" value="TRANSCRIPTIONAL DUAL REGULATOR HCAR-RELATED"/>
    <property type="match status" value="1"/>
</dbReference>
<dbReference type="Pfam" id="PF03466">
    <property type="entry name" value="LysR_substrate"/>
    <property type="match status" value="1"/>
</dbReference>
<dbReference type="InterPro" id="IPR005119">
    <property type="entry name" value="LysR_subst-bd"/>
</dbReference>
<dbReference type="OrthoDB" id="7776850at2"/>
<keyword evidence="3" id="KW-0238">DNA-binding</keyword>
<evidence type="ECO:0000256" key="3">
    <source>
        <dbReference type="ARBA" id="ARBA00023125"/>
    </source>
</evidence>
<dbReference type="GO" id="GO:0003700">
    <property type="term" value="F:DNA-binding transcription factor activity"/>
    <property type="evidence" value="ECO:0007669"/>
    <property type="project" value="InterPro"/>
</dbReference>
<dbReference type="SUPFAM" id="SSF53850">
    <property type="entry name" value="Periplasmic binding protein-like II"/>
    <property type="match status" value="1"/>
</dbReference>
<name>A0A3A8AX99_9RHOB</name>
<evidence type="ECO:0000313" key="7">
    <source>
        <dbReference type="Proteomes" id="UP000281128"/>
    </source>
</evidence>
<sequence length="327" mass="35818">MKRSSLSLKWLEVFELAAQRGSVQAVAEETGLSVSTVSHHIRALESALGVALLDHSRRPMVVTAAGAAFLRDVDAGLRLIRRAETQARAGPLPETRALSLALIEDFDSEIAPELARMLAEGMPRCVFRHLTRPSHEILQLLRNRDIDLGVATRPQFEPPELGEYPLLRDPFVLAAPAGSGDGAEAHLAGETGLPLLRYTGRQIIGAQIEAHLRRLRIDLPNRFEFESNQSIMGLVAAGGGWAITTPLNFMRARRFHRDIALMPFPGKGFARTVSLFAPEDHAGAAADTVTGALRQLIQARAIDPAVERMPWLADQFRLAESEPVRES</sequence>
<dbReference type="SUPFAM" id="SSF46785">
    <property type="entry name" value="Winged helix' DNA-binding domain"/>
    <property type="match status" value="1"/>
</dbReference>